<proteinExistence type="predicted"/>
<sequence length="316" mass="35086">MNSSSLIGAGSHRVSLYYQSVYDTSVAPNSPFGHYVSPLPLITLITHLLLSAFHINFDDVSVHLNDAVPEDPMFQQLWSDIAVMQSTGIKVIGMLGGAAPGTYTCLTPDLFDTYYPVLAGYIKRYKLDGLDLDVEQDTPIDDIVHLIDRLKEDFGDHFIITLAPVASALVEGPNLSGFDYIELEKRVGHKISWYNAQFYSGFGSFFPDDLYLEIVNFGSGIHPNRLVATTFTSPDEGFGFVDLDSVVSSIQDLAFRHDFNFGGIGGWEYFNSLPGGKEQPYLWAQMMSDAMKQIKANQTQLEESRSIQSRIVPRSG</sequence>
<reference evidence="2 3" key="1">
    <citation type="journal article" date="2024" name="J Genomics">
        <title>Draft genome sequencing and assembly of Favolaschia claudopus CIRM-BRFM 2984 isolated from oak limbs.</title>
        <authorList>
            <person name="Navarro D."/>
            <person name="Drula E."/>
            <person name="Chaduli D."/>
            <person name="Cazenave R."/>
            <person name="Ahrendt S."/>
            <person name="Wang J."/>
            <person name="Lipzen A."/>
            <person name="Daum C."/>
            <person name="Barry K."/>
            <person name="Grigoriev I.V."/>
            <person name="Favel A."/>
            <person name="Rosso M.N."/>
            <person name="Martin F."/>
        </authorList>
    </citation>
    <scope>NUCLEOTIDE SEQUENCE [LARGE SCALE GENOMIC DNA]</scope>
    <source>
        <strain evidence="2 3">CIRM-BRFM 2984</strain>
    </source>
</reference>
<dbReference type="AlphaFoldDB" id="A0AAW0BWH2"/>
<feature type="domain" description="GH18" evidence="1">
    <location>
        <begin position="12"/>
        <end position="294"/>
    </location>
</feature>
<name>A0AAW0BWH2_9AGAR</name>
<dbReference type="Gene3D" id="3.20.20.80">
    <property type="entry name" value="Glycosidases"/>
    <property type="match status" value="1"/>
</dbReference>
<dbReference type="Pfam" id="PF00704">
    <property type="entry name" value="Glyco_hydro_18"/>
    <property type="match status" value="1"/>
</dbReference>
<dbReference type="GO" id="GO:0005975">
    <property type="term" value="P:carbohydrate metabolic process"/>
    <property type="evidence" value="ECO:0007669"/>
    <property type="project" value="InterPro"/>
</dbReference>
<dbReference type="InterPro" id="IPR017853">
    <property type="entry name" value="GH"/>
</dbReference>
<dbReference type="PROSITE" id="PS51910">
    <property type="entry name" value="GH18_2"/>
    <property type="match status" value="1"/>
</dbReference>
<protein>
    <submittedName>
        <fullName evidence="2">S5A-reductase domain-containing protein</fullName>
    </submittedName>
</protein>
<dbReference type="SUPFAM" id="SSF51445">
    <property type="entry name" value="(Trans)glycosidases"/>
    <property type="match status" value="1"/>
</dbReference>
<evidence type="ECO:0000313" key="2">
    <source>
        <dbReference type="EMBL" id="KAK7031427.1"/>
    </source>
</evidence>
<organism evidence="2 3">
    <name type="scientific">Favolaschia claudopus</name>
    <dbReference type="NCBI Taxonomy" id="2862362"/>
    <lineage>
        <taxon>Eukaryota</taxon>
        <taxon>Fungi</taxon>
        <taxon>Dikarya</taxon>
        <taxon>Basidiomycota</taxon>
        <taxon>Agaricomycotina</taxon>
        <taxon>Agaricomycetes</taxon>
        <taxon>Agaricomycetidae</taxon>
        <taxon>Agaricales</taxon>
        <taxon>Marasmiineae</taxon>
        <taxon>Mycenaceae</taxon>
        <taxon>Favolaschia</taxon>
    </lineage>
</organism>
<keyword evidence="3" id="KW-1185">Reference proteome</keyword>
<dbReference type="EMBL" id="JAWWNJ010000024">
    <property type="protein sequence ID" value="KAK7031427.1"/>
    <property type="molecule type" value="Genomic_DNA"/>
</dbReference>
<evidence type="ECO:0000259" key="1">
    <source>
        <dbReference type="PROSITE" id="PS51910"/>
    </source>
</evidence>
<dbReference type="Proteomes" id="UP001362999">
    <property type="component" value="Unassembled WGS sequence"/>
</dbReference>
<dbReference type="InterPro" id="IPR001223">
    <property type="entry name" value="Glyco_hydro18_cat"/>
</dbReference>
<comment type="caution">
    <text evidence="2">The sequence shown here is derived from an EMBL/GenBank/DDBJ whole genome shotgun (WGS) entry which is preliminary data.</text>
</comment>
<evidence type="ECO:0000313" key="3">
    <source>
        <dbReference type="Proteomes" id="UP001362999"/>
    </source>
</evidence>
<accession>A0AAW0BWH2</accession>
<gene>
    <name evidence="2" type="ORF">R3P38DRAFT_814511</name>
</gene>